<dbReference type="Proteomes" id="UP000263833">
    <property type="component" value="Unassembled WGS sequence"/>
</dbReference>
<dbReference type="PROSITE" id="PS51257">
    <property type="entry name" value="PROKAR_LIPOPROTEIN"/>
    <property type="match status" value="1"/>
</dbReference>
<name>A0A371B5M4_9SPHN</name>
<accession>A0A371B5M4</accession>
<keyword evidence="3" id="KW-1185">Reference proteome</keyword>
<dbReference type="Pfam" id="PF12276">
    <property type="entry name" value="DUF3617"/>
    <property type="match status" value="1"/>
</dbReference>
<reference evidence="3" key="1">
    <citation type="submission" date="2018-08" db="EMBL/GenBank/DDBJ databases">
        <authorList>
            <person name="Kim S.-J."/>
            <person name="Jung G.-Y."/>
        </authorList>
    </citation>
    <scope>NUCLEOTIDE SEQUENCE [LARGE SCALE GENOMIC DNA]</scope>
    <source>
        <strain evidence="3">GY_G</strain>
    </source>
</reference>
<proteinExistence type="predicted"/>
<dbReference type="EMBL" id="QRGP01000002">
    <property type="protein sequence ID" value="RDV02854.1"/>
    <property type="molecule type" value="Genomic_DNA"/>
</dbReference>
<dbReference type="AlphaFoldDB" id="A0A371B5M4"/>
<dbReference type="OrthoDB" id="7405484at2"/>
<comment type="caution">
    <text evidence="2">The sequence shown here is derived from an EMBL/GenBank/DDBJ whole genome shotgun (WGS) entry which is preliminary data.</text>
</comment>
<gene>
    <name evidence="2" type="ORF">DXH95_13065</name>
</gene>
<sequence length="182" mass="19149">MRKFLLAGVAASMFAISACSDKGADADGDGKVSADEAQKELSQGGAMAMKPGMWEVKISFDSIDAPGMPEAAKTQMTKAMGSGMSVKSCLTKEQAEKPGADFFGGDASANCTFEQLDRSGNKMSVQMTCKPQDKMVIASKMEGSFEAESYSMTMEQKASGTPMGEMTMKGKIDGKRLGDCPA</sequence>
<feature type="region of interest" description="Disordered" evidence="1">
    <location>
        <begin position="148"/>
        <end position="182"/>
    </location>
</feature>
<protein>
    <submittedName>
        <fullName evidence="2">DUF3617 domain-containing protein</fullName>
    </submittedName>
</protein>
<dbReference type="InterPro" id="IPR022061">
    <property type="entry name" value="DUF3617"/>
</dbReference>
<dbReference type="RefSeq" id="WP_115549956.1">
    <property type="nucleotide sequence ID" value="NZ_QRGP01000002.1"/>
</dbReference>
<evidence type="ECO:0000256" key="1">
    <source>
        <dbReference type="SAM" id="MobiDB-lite"/>
    </source>
</evidence>
<evidence type="ECO:0000313" key="3">
    <source>
        <dbReference type="Proteomes" id="UP000263833"/>
    </source>
</evidence>
<feature type="compositionally biased region" description="Basic and acidic residues" evidence="1">
    <location>
        <begin position="168"/>
        <end position="182"/>
    </location>
</feature>
<evidence type="ECO:0000313" key="2">
    <source>
        <dbReference type="EMBL" id="RDV02854.1"/>
    </source>
</evidence>
<organism evidence="2 3">
    <name type="scientific">Sphingorhabdus pulchriflava</name>
    <dbReference type="NCBI Taxonomy" id="2292257"/>
    <lineage>
        <taxon>Bacteria</taxon>
        <taxon>Pseudomonadati</taxon>
        <taxon>Pseudomonadota</taxon>
        <taxon>Alphaproteobacteria</taxon>
        <taxon>Sphingomonadales</taxon>
        <taxon>Sphingomonadaceae</taxon>
        <taxon>Sphingorhabdus</taxon>
    </lineage>
</organism>
<feature type="compositionally biased region" description="Polar residues" evidence="1">
    <location>
        <begin position="150"/>
        <end position="159"/>
    </location>
</feature>